<reference evidence="2" key="1">
    <citation type="journal article" date="2023" name="Insect Mol. Biol.">
        <title>Genome sequencing provides insights into the evolution of gene families encoding plant cell wall-degrading enzymes in longhorned beetles.</title>
        <authorList>
            <person name="Shin N.R."/>
            <person name="Okamura Y."/>
            <person name="Kirsch R."/>
            <person name="Pauchet Y."/>
        </authorList>
    </citation>
    <scope>NUCLEOTIDE SEQUENCE</scope>
    <source>
        <strain evidence="2">RBIC_L_NR</strain>
    </source>
</reference>
<accession>A0AAV8WIK9</accession>
<feature type="region of interest" description="Disordered" evidence="1">
    <location>
        <begin position="1"/>
        <end position="21"/>
    </location>
</feature>
<dbReference type="EMBL" id="JANEYF010005829">
    <property type="protein sequence ID" value="KAJ8926635.1"/>
    <property type="molecule type" value="Genomic_DNA"/>
</dbReference>
<name>A0AAV8WIK9_9CUCU</name>
<keyword evidence="3" id="KW-1185">Reference proteome</keyword>
<evidence type="ECO:0000256" key="1">
    <source>
        <dbReference type="SAM" id="MobiDB-lite"/>
    </source>
</evidence>
<protein>
    <submittedName>
        <fullName evidence="2">Uncharacterized protein</fullName>
    </submittedName>
</protein>
<evidence type="ECO:0000313" key="3">
    <source>
        <dbReference type="Proteomes" id="UP001162156"/>
    </source>
</evidence>
<gene>
    <name evidence="2" type="ORF">NQ314_020999</name>
</gene>
<dbReference type="AlphaFoldDB" id="A0AAV8WIK9"/>
<proteinExistence type="predicted"/>
<comment type="caution">
    <text evidence="2">The sequence shown here is derived from an EMBL/GenBank/DDBJ whole genome shotgun (WGS) entry which is preliminary data.</text>
</comment>
<dbReference type="Proteomes" id="UP001162156">
    <property type="component" value="Unassembled WGS sequence"/>
</dbReference>
<sequence length="90" mass="10139">MNTVPKFSEGQGESAMLHDPSGNVIDKLEFDNVSGNTSPISDTSRMKLSDPSANLSFKSTRPSRKRNQPIWLKDYVTDYVKIYMLIISLE</sequence>
<evidence type="ECO:0000313" key="2">
    <source>
        <dbReference type="EMBL" id="KAJ8926635.1"/>
    </source>
</evidence>
<feature type="compositionally biased region" description="Polar residues" evidence="1">
    <location>
        <begin position="51"/>
        <end position="60"/>
    </location>
</feature>
<feature type="region of interest" description="Disordered" evidence="1">
    <location>
        <begin position="35"/>
        <end position="61"/>
    </location>
</feature>
<organism evidence="2 3">
    <name type="scientific">Rhamnusium bicolor</name>
    <dbReference type="NCBI Taxonomy" id="1586634"/>
    <lineage>
        <taxon>Eukaryota</taxon>
        <taxon>Metazoa</taxon>
        <taxon>Ecdysozoa</taxon>
        <taxon>Arthropoda</taxon>
        <taxon>Hexapoda</taxon>
        <taxon>Insecta</taxon>
        <taxon>Pterygota</taxon>
        <taxon>Neoptera</taxon>
        <taxon>Endopterygota</taxon>
        <taxon>Coleoptera</taxon>
        <taxon>Polyphaga</taxon>
        <taxon>Cucujiformia</taxon>
        <taxon>Chrysomeloidea</taxon>
        <taxon>Cerambycidae</taxon>
        <taxon>Lepturinae</taxon>
        <taxon>Rhagiini</taxon>
        <taxon>Rhamnusium</taxon>
    </lineage>
</organism>